<proteinExistence type="predicted"/>
<evidence type="ECO:0008006" key="3">
    <source>
        <dbReference type="Google" id="ProtNLM"/>
    </source>
</evidence>
<organism evidence="1 2">
    <name type="scientific">Rhizophagus irregularis</name>
    <dbReference type="NCBI Taxonomy" id="588596"/>
    <lineage>
        <taxon>Eukaryota</taxon>
        <taxon>Fungi</taxon>
        <taxon>Fungi incertae sedis</taxon>
        <taxon>Mucoromycota</taxon>
        <taxon>Glomeromycotina</taxon>
        <taxon>Glomeromycetes</taxon>
        <taxon>Glomerales</taxon>
        <taxon>Glomeraceae</taxon>
        <taxon>Rhizophagus</taxon>
    </lineage>
</organism>
<evidence type="ECO:0000313" key="2">
    <source>
        <dbReference type="Proteomes" id="UP000234323"/>
    </source>
</evidence>
<protein>
    <recommendedName>
        <fullName evidence="3">BTB domain-containing protein</fullName>
    </recommendedName>
</protein>
<comment type="caution">
    <text evidence="1">The sequence shown here is derived from an EMBL/GenBank/DDBJ whole genome shotgun (WGS) entry which is preliminary data.</text>
</comment>
<dbReference type="VEuPathDB" id="FungiDB:RhiirA1_406429"/>
<feature type="non-terminal residue" evidence="1">
    <location>
        <position position="76"/>
    </location>
</feature>
<evidence type="ECO:0000313" key="1">
    <source>
        <dbReference type="EMBL" id="PKY40872.1"/>
    </source>
</evidence>
<dbReference type="EMBL" id="LLXI01000120">
    <property type="protein sequence ID" value="PKY40872.1"/>
    <property type="molecule type" value="Genomic_DNA"/>
</dbReference>
<sequence length="76" mass="8787">MLSDHLSDSTFLVKNEPSMDNNSTCQIKHRIKISKYGPITISAMLEYLYTNKVSRSMSFIERAKSRILNEFTLNNN</sequence>
<dbReference type="AlphaFoldDB" id="A0A2I1G2K7"/>
<gene>
    <name evidence="1" type="ORF">RhiirA4_395253</name>
</gene>
<accession>A0A2I1G2K7</accession>
<keyword evidence="2" id="KW-1185">Reference proteome</keyword>
<dbReference type="VEuPathDB" id="FungiDB:FUN_020751"/>
<dbReference type="Proteomes" id="UP000234323">
    <property type="component" value="Unassembled WGS sequence"/>
</dbReference>
<reference evidence="1 2" key="1">
    <citation type="submission" date="2015-10" db="EMBL/GenBank/DDBJ databases">
        <title>Genome analyses suggest a sexual origin of heterokaryosis in a supposedly ancient asexual fungus.</title>
        <authorList>
            <person name="Ropars J."/>
            <person name="Sedzielewska K."/>
            <person name="Noel J."/>
            <person name="Charron P."/>
            <person name="Farinelli L."/>
            <person name="Marton T."/>
            <person name="Kruger M."/>
            <person name="Pelin A."/>
            <person name="Brachmann A."/>
            <person name="Corradi N."/>
        </authorList>
    </citation>
    <scope>NUCLEOTIDE SEQUENCE [LARGE SCALE GENOMIC DNA]</scope>
    <source>
        <strain evidence="1 2">A4</strain>
    </source>
</reference>
<name>A0A2I1G2K7_9GLOM</name>